<dbReference type="PROSITE" id="PS50850">
    <property type="entry name" value="MFS"/>
    <property type="match status" value="1"/>
</dbReference>
<dbReference type="EMBL" id="OU963904">
    <property type="protein sequence ID" value="CAH0398539.1"/>
    <property type="molecule type" value="Genomic_DNA"/>
</dbReference>
<protein>
    <recommendedName>
        <fullName evidence="7">Major facilitator superfamily (MFS) profile domain-containing protein</fullName>
    </recommendedName>
</protein>
<evidence type="ECO:0000256" key="3">
    <source>
        <dbReference type="ARBA" id="ARBA00022989"/>
    </source>
</evidence>
<keyword evidence="2 6" id="KW-0812">Transmembrane</keyword>
<evidence type="ECO:0000313" key="8">
    <source>
        <dbReference type="EMBL" id="CAH0398539.1"/>
    </source>
</evidence>
<feature type="region of interest" description="Disordered" evidence="5">
    <location>
        <begin position="463"/>
        <end position="489"/>
    </location>
</feature>
<gene>
    <name evidence="8" type="ORF">CHILSU_LOCUS1662</name>
</gene>
<feature type="transmembrane region" description="Helical" evidence="6">
    <location>
        <begin position="365"/>
        <end position="386"/>
    </location>
</feature>
<evidence type="ECO:0000259" key="7">
    <source>
        <dbReference type="PROSITE" id="PS50850"/>
    </source>
</evidence>
<dbReference type="InterPro" id="IPR011701">
    <property type="entry name" value="MFS"/>
</dbReference>
<dbReference type="PANTHER" id="PTHR11662:SF280">
    <property type="entry name" value="FI21844P1-RELATED"/>
    <property type="match status" value="1"/>
</dbReference>
<feature type="transmembrane region" description="Helical" evidence="6">
    <location>
        <begin position="398"/>
        <end position="422"/>
    </location>
</feature>
<dbReference type="Proteomes" id="UP001153292">
    <property type="component" value="Chromosome 11"/>
</dbReference>
<evidence type="ECO:0000256" key="2">
    <source>
        <dbReference type="ARBA" id="ARBA00022692"/>
    </source>
</evidence>
<keyword evidence="9" id="KW-1185">Reference proteome</keyword>
<feature type="transmembrane region" description="Helical" evidence="6">
    <location>
        <begin position="200"/>
        <end position="219"/>
    </location>
</feature>
<sequence length="489" mass="53487">MVEEKIAETYPGKVDVGDMPKKYDCFGVRHLQMACMCFTMISLFIARGSMGVAVLAMSDENRKNDTTVTIYDWDKKTQSVILSSFFWGYVAMQIPAGILAKKFGGKPILLFALLVNGCLSSLLPTLAALGGWMCVCFARVMMGLSQACLYPASHTLLGQWFPPKERTGISGLIYGGMQVGIIIAMPLSGLLAETAVGWKLNFYVMSGLLFLNAAVWYWFAASSPAEHRMISKEERQYIETSLHSGGSQKSMSTPWRRILTSVPLYAIMATHVACTCSFVLFFVDMPTYLEKGLQISLKNSAVLSALPYVGMWIGNVGSSLVAEKLLNRKLLSVTACRKLFNSLAMFGIAGGLVALSFLGPENKSLAILAIVITNTMCGFTVSGFMVNGLDLSPNFAGVLLSLTNFAANICSILMPIITSVILRNNPTDVSRWRLVFLMTAVISAGGNIIYLCFASSERQEWNDSDYCDKKSGDPEELKALKKQKEAENL</sequence>
<feature type="transmembrane region" description="Helical" evidence="6">
    <location>
        <begin position="343"/>
        <end position="359"/>
    </location>
</feature>
<feature type="transmembrane region" description="Helical" evidence="6">
    <location>
        <begin position="258"/>
        <end position="282"/>
    </location>
</feature>
<dbReference type="InterPro" id="IPR020846">
    <property type="entry name" value="MFS_dom"/>
</dbReference>
<keyword evidence="3 6" id="KW-1133">Transmembrane helix</keyword>
<proteinExistence type="predicted"/>
<accession>A0ABN8AV21</accession>
<keyword evidence="4 6" id="KW-0472">Membrane</keyword>
<feature type="transmembrane region" description="Helical" evidence="6">
    <location>
        <begin position="171"/>
        <end position="188"/>
    </location>
</feature>
<evidence type="ECO:0000256" key="4">
    <source>
        <dbReference type="ARBA" id="ARBA00023136"/>
    </source>
</evidence>
<feature type="transmembrane region" description="Helical" evidence="6">
    <location>
        <begin position="31"/>
        <end position="57"/>
    </location>
</feature>
<feature type="transmembrane region" description="Helical" evidence="6">
    <location>
        <begin position="302"/>
        <end position="322"/>
    </location>
</feature>
<organism evidence="8 9">
    <name type="scientific">Chilo suppressalis</name>
    <name type="common">Asiatic rice borer moth</name>
    <dbReference type="NCBI Taxonomy" id="168631"/>
    <lineage>
        <taxon>Eukaryota</taxon>
        <taxon>Metazoa</taxon>
        <taxon>Ecdysozoa</taxon>
        <taxon>Arthropoda</taxon>
        <taxon>Hexapoda</taxon>
        <taxon>Insecta</taxon>
        <taxon>Pterygota</taxon>
        <taxon>Neoptera</taxon>
        <taxon>Endopterygota</taxon>
        <taxon>Lepidoptera</taxon>
        <taxon>Glossata</taxon>
        <taxon>Ditrysia</taxon>
        <taxon>Pyraloidea</taxon>
        <taxon>Crambidae</taxon>
        <taxon>Crambinae</taxon>
        <taxon>Chilo</taxon>
    </lineage>
</organism>
<reference evidence="8" key="1">
    <citation type="submission" date="2021-12" db="EMBL/GenBank/DDBJ databases">
        <authorList>
            <person name="King R."/>
        </authorList>
    </citation>
    <scope>NUCLEOTIDE SEQUENCE</scope>
</reference>
<dbReference type="PANTHER" id="PTHR11662">
    <property type="entry name" value="SOLUTE CARRIER FAMILY 17"/>
    <property type="match status" value="1"/>
</dbReference>
<evidence type="ECO:0000313" key="9">
    <source>
        <dbReference type="Proteomes" id="UP001153292"/>
    </source>
</evidence>
<feature type="transmembrane region" description="Helical" evidence="6">
    <location>
        <begin position="434"/>
        <end position="453"/>
    </location>
</feature>
<comment type="subcellular location">
    <subcellularLocation>
        <location evidence="1">Membrane</location>
        <topology evidence="1">Multi-pass membrane protein</topology>
    </subcellularLocation>
</comment>
<feature type="domain" description="Major facilitator superfamily (MFS) profile" evidence="7">
    <location>
        <begin position="35"/>
        <end position="458"/>
    </location>
</feature>
<evidence type="ECO:0000256" key="6">
    <source>
        <dbReference type="SAM" id="Phobius"/>
    </source>
</evidence>
<feature type="transmembrane region" description="Helical" evidence="6">
    <location>
        <begin position="77"/>
        <end position="100"/>
    </location>
</feature>
<dbReference type="SUPFAM" id="SSF103473">
    <property type="entry name" value="MFS general substrate transporter"/>
    <property type="match status" value="1"/>
</dbReference>
<name>A0ABN8AV21_CHISP</name>
<evidence type="ECO:0000256" key="1">
    <source>
        <dbReference type="ARBA" id="ARBA00004141"/>
    </source>
</evidence>
<evidence type="ECO:0000256" key="5">
    <source>
        <dbReference type="SAM" id="MobiDB-lite"/>
    </source>
</evidence>
<dbReference type="Pfam" id="PF07690">
    <property type="entry name" value="MFS_1"/>
    <property type="match status" value="1"/>
</dbReference>
<feature type="transmembrane region" description="Helical" evidence="6">
    <location>
        <begin position="107"/>
        <end position="123"/>
    </location>
</feature>
<dbReference type="InterPro" id="IPR036259">
    <property type="entry name" value="MFS_trans_sf"/>
</dbReference>
<dbReference type="Gene3D" id="1.20.1250.20">
    <property type="entry name" value="MFS general substrate transporter like domains"/>
    <property type="match status" value="2"/>
</dbReference>
<dbReference type="InterPro" id="IPR050382">
    <property type="entry name" value="MFS_Na/Anion_cotransporter"/>
</dbReference>